<accession>A0A381ZEZ6</accession>
<reference evidence="1" key="1">
    <citation type="submission" date="2018-05" db="EMBL/GenBank/DDBJ databases">
        <authorList>
            <person name="Lanie J.A."/>
            <person name="Ng W.-L."/>
            <person name="Kazmierczak K.M."/>
            <person name="Andrzejewski T.M."/>
            <person name="Davidsen T.M."/>
            <person name="Wayne K.J."/>
            <person name="Tettelin H."/>
            <person name="Glass J.I."/>
            <person name="Rusch D."/>
            <person name="Podicherti R."/>
            <person name="Tsui H.-C.T."/>
            <person name="Winkler M.E."/>
        </authorList>
    </citation>
    <scope>NUCLEOTIDE SEQUENCE</scope>
</reference>
<dbReference type="SUPFAM" id="SSF101908">
    <property type="entry name" value="Putative isomerase YbhE"/>
    <property type="match status" value="1"/>
</dbReference>
<name>A0A381ZEZ6_9ZZZZ</name>
<organism evidence="1">
    <name type="scientific">marine metagenome</name>
    <dbReference type="NCBI Taxonomy" id="408172"/>
    <lineage>
        <taxon>unclassified sequences</taxon>
        <taxon>metagenomes</taxon>
        <taxon>ecological metagenomes</taxon>
    </lineage>
</organism>
<protein>
    <submittedName>
        <fullName evidence="1">Uncharacterized protein</fullName>
    </submittedName>
</protein>
<evidence type="ECO:0000313" key="1">
    <source>
        <dbReference type="EMBL" id="SVA87694.1"/>
    </source>
</evidence>
<dbReference type="AlphaFoldDB" id="A0A381ZEZ6"/>
<proteinExistence type="predicted"/>
<gene>
    <name evidence="1" type="ORF">METZ01_LOCUS140548</name>
</gene>
<dbReference type="EMBL" id="UINC01021021">
    <property type="protein sequence ID" value="SVA87694.1"/>
    <property type="molecule type" value="Genomic_DNA"/>
</dbReference>
<sequence length="449" mass="49571">MLKLRTHVLTVLVLSTVLMGSGPISASAQATALNRGSDNMHVLGHIPLGPALSVSDMDVEQEMSRPYAYVSRMRYGEAGPRGLDIISIEDPEHPKRIYRWRIEDQELHLGTGAMDVKHFKVDGRYYVVQSVQFGQGGPDSDLGAVILDVNGLPDVSTVREVARIREPLLPGGFHNIFVYKHSDGRVLLLTTVGGPYAHVYDLGMVVKGADAETALAGRIPNPQSAATGGNRGYHDFYAGYHPDTDEDRFYGGGGGGYYVYDITNLEEPQLRVTLTGISGITGGHTFTPSPDGRYVVAESEYEFAPLRFFDLKPALDGEVMNIRRPISGWTANYKNLVHNHEVRWPWLFVSGYLDGLQVVNLQDPTNPMTVGYYDTYIGPRSTTSTPVFNGAFGVDVRNEDGLIMISDMSTGFWTFRMDGFQGWNGEDWGVPDISSAQKWDQPTRRPVSD</sequence>